<accession>A0A2T5IK65</accession>
<protein>
    <submittedName>
        <fullName evidence="1">Uncharacterized protein</fullName>
    </submittedName>
</protein>
<comment type="caution">
    <text evidence="1">The sequence shown here is derived from an EMBL/GenBank/DDBJ whole genome shotgun (WGS) entry which is preliminary data.</text>
</comment>
<dbReference type="RefSeq" id="WP_107786872.1">
    <property type="nucleotide sequence ID" value="NZ_QAOL01000019.1"/>
</dbReference>
<dbReference type="EMBL" id="QAOL01000019">
    <property type="protein sequence ID" value="PTQ84193.1"/>
    <property type="molecule type" value="Genomic_DNA"/>
</dbReference>
<proteinExistence type="predicted"/>
<sequence>MSTDPSITYLSRYDLERHYGVQAGRDSPGFFVGDVSGLNDLVCYWNLRAADISLWFVDPAYRWRYTNIIPSWEKAIRNSVSHRHESDRWIALWTRRENFEEARQLFGEMQLAICQVSVHSWNGGNVCPPMMSFDQLSVLGVFGHERGRPKISFALSNKPFCSDTWFHTQHLVASVSFIGGLYGDEQYTLKPPYLPELNEFYARTMHFHYNKLRIESERIGIVIDAADTDAWLYALPVAKLIDRIFDLADYKVKLSNGGLITRQLISRLGGLQGARIFKIPGVYVGC</sequence>
<gene>
    <name evidence="1" type="ORF">C8R28_10191</name>
</gene>
<organism evidence="1 2">
    <name type="scientific">Nitrosomonas ureae</name>
    <dbReference type="NCBI Taxonomy" id="44577"/>
    <lineage>
        <taxon>Bacteria</taxon>
        <taxon>Pseudomonadati</taxon>
        <taxon>Pseudomonadota</taxon>
        <taxon>Betaproteobacteria</taxon>
        <taxon>Nitrosomonadales</taxon>
        <taxon>Nitrosomonadaceae</taxon>
        <taxon>Nitrosomonas</taxon>
    </lineage>
</organism>
<name>A0A2T5IK65_9PROT</name>
<reference evidence="1 2" key="1">
    <citation type="submission" date="2018-04" db="EMBL/GenBank/DDBJ databases">
        <title>Active sludge and wastewater microbial communities from Klosterneuburg, Austria.</title>
        <authorList>
            <person name="Wagner M."/>
        </authorList>
    </citation>
    <scope>NUCLEOTIDE SEQUENCE [LARGE SCALE GENOMIC DNA]</scope>
    <source>
        <strain evidence="1 2">Nm4</strain>
    </source>
</reference>
<dbReference type="AlphaFoldDB" id="A0A2T5IK65"/>
<evidence type="ECO:0000313" key="2">
    <source>
        <dbReference type="Proteomes" id="UP000244110"/>
    </source>
</evidence>
<dbReference type="Proteomes" id="UP000244110">
    <property type="component" value="Unassembled WGS sequence"/>
</dbReference>
<evidence type="ECO:0000313" key="1">
    <source>
        <dbReference type="EMBL" id="PTQ84193.1"/>
    </source>
</evidence>